<feature type="region of interest" description="Disordered" evidence="1">
    <location>
        <begin position="268"/>
        <end position="294"/>
    </location>
</feature>
<dbReference type="AlphaFoldDB" id="A0A139IJY1"/>
<dbReference type="Pfam" id="PF01833">
    <property type="entry name" value="TIG"/>
    <property type="match status" value="1"/>
</dbReference>
<dbReference type="InterPro" id="IPR057962">
    <property type="entry name" value="SPT23_MGA2_DBD"/>
</dbReference>
<evidence type="ECO:0000256" key="1">
    <source>
        <dbReference type="SAM" id="MobiDB-lite"/>
    </source>
</evidence>
<dbReference type="Pfam" id="PF25603">
    <property type="entry name" value="SPT23_MGA2_DBD"/>
    <property type="match status" value="1"/>
</dbReference>
<feature type="compositionally biased region" description="Basic residues" evidence="1">
    <location>
        <begin position="648"/>
        <end position="658"/>
    </location>
</feature>
<dbReference type="Proteomes" id="UP000073492">
    <property type="component" value="Unassembled WGS sequence"/>
</dbReference>
<feature type="domain" description="IPT/TIG" evidence="2">
    <location>
        <begin position="814"/>
        <end position="882"/>
    </location>
</feature>
<feature type="region of interest" description="Disordered" evidence="1">
    <location>
        <begin position="1"/>
        <end position="110"/>
    </location>
</feature>
<feature type="compositionally biased region" description="Polar residues" evidence="1">
    <location>
        <begin position="619"/>
        <end position="647"/>
    </location>
</feature>
<dbReference type="EMBL" id="LFZO01000072">
    <property type="protein sequence ID" value="KXT14882.1"/>
    <property type="molecule type" value="Genomic_DNA"/>
</dbReference>
<name>A0A139IJY1_9PEZI</name>
<dbReference type="InterPro" id="IPR014756">
    <property type="entry name" value="Ig_E-set"/>
</dbReference>
<dbReference type="STRING" id="113226.A0A139IJY1"/>
<dbReference type="OrthoDB" id="71307at2759"/>
<evidence type="ECO:0000259" key="3">
    <source>
        <dbReference type="Pfam" id="PF25603"/>
    </source>
</evidence>
<dbReference type="SUPFAM" id="SSF81296">
    <property type="entry name" value="E set domains"/>
    <property type="match status" value="1"/>
</dbReference>
<proteinExistence type="predicted"/>
<feature type="domain" description="SPT23/MGA2-like DNA-binding" evidence="3">
    <location>
        <begin position="300"/>
        <end position="545"/>
    </location>
</feature>
<dbReference type="InterPro" id="IPR002909">
    <property type="entry name" value="IPT_dom"/>
</dbReference>
<feature type="compositionally biased region" description="Low complexity" evidence="1">
    <location>
        <begin position="70"/>
        <end position="85"/>
    </location>
</feature>
<reference evidence="4 5" key="1">
    <citation type="submission" date="2015-07" db="EMBL/GenBank/DDBJ databases">
        <title>Comparative genomics of the Sigatoka disease complex on banana suggests a link between parallel evolutionary changes in Pseudocercospora fijiensis and Pseudocercospora eumusae and increased virulence on the banana host.</title>
        <authorList>
            <person name="Chang T.-C."/>
            <person name="Salvucci A."/>
            <person name="Crous P.W."/>
            <person name="Stergiopoulos I."/>
        </authorList>
    </citation>
    <scope>NUCLEOTIDE SEQUENCE [LARGE SCALE GENOMIC DNA]</scope>
    <source>
        <strain evidence="4 5">CBS 116634</strain>
    </source>
</reference>
<dbReference type="InterPro" id="IPR013783">
    <property type="entry name" value="Ig-like_fold"/>
</dbReference>
<keyword evidence="5" id="KW-1185">Reference proteome</keyword>
<sequence length="1053" mass="114428">MDSRLGMGMGDWGDMELFNNSNFEDSMPAESPFGIFTNLDGYSDDPRRTPSKSEATANAQAGQGQGPMVASASAESSSQDSASDTSSRRKRKTESESPISNPVTDSGKAQVKMEDAKMSMGDMQAVRSYDHFSQPMHNLSLEQRKSYGDGNMSQFDFNSAASSPIQAGDFNSAMSLDAQVHMPAATMANAAHFSQDSPVHTINPGMFAVAGSRDQSPATNLMFNQPSPNAIFSTPSSDSPETFSNAHWNPSLAQNPQWPGDFAGQLTSPGGITFTPSPVPNGGTPSGPSRAITRRGRSPLHIAPISTKSRVETQINVVMTLEKPPAGIEHLHLPLHTIAKSKLLAKEEFDKSKVLELHTMLVCTSAMHNPQFKEKALQRAAAQNNEEIQRRAELMRDANDEDKNDSKNVDDADKTANGGEVRICSNCIQRERKRAGRKKTKREEEQQHWERFETERVVVFNSNEYLPFKPCDPGTYSQRDTGVDGEQYTPPDGALHVTAAMRIACYCRHQSEKEGFQVIFTMKDQHGNVVAQQMSDSILITDDHKTHPQSFSATVPSEGFYQNPGFLPNGLQMSHSMVDMSAHVQPFTSSRSAGNLPALAYGAQFNPHSHVHQLPGSGYASQTTSATMTPTSLSRPGSPTCAGQTGPNKKRKSSTFHRKVPSGLAMTPRVDTSQPPSSNMPSAISMTSQFSPTGQGFPSQMNQSYMTIPNNNGPAQYFGSGPPTPNESGPFNFSQPQVDLSRMQGNQAYFSHPSSAVPSRASSPVLQTRGANMAAYARQHPIQTPTNTVGQRQQQMFQAPPGSAGGDTNQLQYPSITRITPNEGPVSGGTEVAIFGDNFVTGIQVQFGDQISPTQVLSPNSMLTISPPGRVGSVHLNLLHPPGTPPYPTPASRPIYRYTQYNEEMMVMALKFLSEQQYGNTDTWQNFAQQSATNFVQSRVVENMIRCLCQQANAHGLRLKAVSSSWTGKMALSWYGHLIQAVIGCKSEHVGRGAGLHSSISRRQQFDGHAASFCGLTEAIFATRSSACRDFAVTHATQTWSSAVSIFSERSQV</sequence>
<gene>
    <name evidence="4" type="ORF">AC579_758</name>
</gene>
<dbReference type="Gene3D" id="2.60.40.10">
    <property type="entry name" value="Immunoglobulins"/>
    <property type="match status" value="1"/>
</dbReference>
<feature type="compositionally biased region" description="Basic and acidic residues" evidence="1">
    <location>
        <begin position="404"/>
        <end position="414"/>
    </location>
</feature>
<organism evidence="4 5">
    <name type="scientific">Pseudocercospora musae</name>
    <dbReference type="NCBI Taxonomy" id="113226"/>
    <lineage>
        <taxon>Eukaryota</taxon>
        <taxon>Fungi</taxon>
        <taxon>Dikarya</taxon>
        <taxon>Ascomycota</taxon>
        <taxon>Pezizomycotina</taxon>
        <taxon>Dothideomycetes</taxon>
        <taxon>Dothideomycetidae</taxon>
        <taxon>Mycosphaerellales</taxon>
        <taxon>Mycosphaerellaceae</taxon>
        <taxon>Pseudocercospora</taxon>
    </lineage>
</organism>
<evidence type="ECO:0000313" key="4">
    <source>
        <dbReference type="EMBL" id="KXT14882.1"/>
    </source>
</evidence>
<protein>
    <submittedName>
        <fullName evidence="4">Uncharacterized protein</fullName>
    </submittedName>
</protein>
<comment type="caution">
    <text evidence="4">The sequence shown here is derived from an EMBL/GenBank/DDBJ whole genome shotgun (WGS) entry which is preliminary data.</text>
</comment>
<accession>A0A139IJY1</accession>
<feature type="region of interest" description="Disordered" evidence="1">
    <location>
        <begin position="396"/>
        <end position="415"/>
    </location>
</feature>
<feature type="region of interest" description="Disordered" evidence="1">
    <location>
        <begin position="615"/>
        <end position="658"/>
    </location>
</feature>
<evidence type="ECO:0000313" key="5">
    <source>
        <dbReference type="Proteomes" id="UP000073492"/>
    </source>
</evidence>
<evidence type="ECO:0000259" key="2">
    <source>
        <dbReference type="Pfam" id="PF01833"/>
    </source>
</evidence>